<evidence type="ECO:0000256" key="4">
    <source>
        <dbReference type="ARBA" id="ARBA00023014"/>
    </source>
</evidence>
<dbReference type="Gene3D" id="3.40.50.11900">
    <property type="match status" value="1"/>
</dbReference>
<dbReference type="AlphaFoldDB" id="A0A0A7GCW2"/>
<dbReference type="Gene3D" id="1.20.1270.370">
    <property type="match status" value="1"/>
</dbReference>
<dbReference type="HOGENOM" id="CLU_053697_0_0_2"/>
<dbReference type="InterPro" id="IPR010327">
    <property type="entry name" value="FldB/FldC_alpha/beta"/>
</dbReference>
<accession>A0A0A7GCW2</accession>
<keyword evidence="4" id="KW-0411">Iron-sulfur</keyword>
<keyword evidence="3" id="KW-0408">Iron</keyword>
<evidence type="ECO:0000313" key="5">
    <source>
        <dbReference type="EMBL" id="AIY89849.1"/>
    </source>
</evidence>
<reference evidence="5 6" key="1">
    <citation type="journal article" date="2015" name="Appl. Environ. Microbiol.">
        <title>The Geoglobus acetivorans genome: Fe(III) reduction, acetate utilization, autotrophic growth, and degradation of aromatic compounds in a hyperthermophilic archaeon.</title>
        <authorList>
            <person name="Mardanov A.V."/>
            <person name="Slododkina G.B."/>
            <person name="Slobodkin A.I."/>
            <person name="Beletsky A.V."/>
            <person name="Gavrilov S.N."/>
            <person name="Kublanov I.V."/>
            <person name="Bonch-Osmolovskaya E.A."/>
            <person name="Skryabin K.G."/>
            <person name="Ravin N.V."/>
        </authorList>
    </citation>
    <scope>NUCLEOTIDE SEQUENCE [LARGE SCALE GENOMIC DNA]</scope>
    <source>
        <strain evidence="5 6">SBH6</strain>
    </source>
</reference>
<dbReference type="GeneID" id="24797394"/>
<dbReference type="GO" id="GO:0046872">
    <property type="term" value="F:metal ion binding"/>
    <property type="evidence" value="ECO:0007669"/>
    <property type="project" value="UniProtKB-KW"/>
</dbReference>
<organism evidence="5 6">
    <name type="scientific">Geoglobus acetivorans</name>
    <dbReference type="NCBI Taxonomy" id="565033"/>
    <lineage>
        <taxon>Archaea</taxon>
        <taxon>Methanobacteriati</taxon>
        <taxon>Methanobacteriota</taxon>
        <taxon>Archaeoglobi</taxon>
        <taxon>Archaeoglobales</taxon>
        <taxon>Archaeoglobaceae</taxon>
        <taxon>Geoglobus</taxon>
    </lineage>
</organism>
<dbReference type="GO" id="GO:0051536">
    <property type="term" value="F:iron-sulfur cluster binding"/>
    <property type="evidence" value="ECO:0007669"/>
    <property type="project" value="UniProtKB-KW"/>
</dbReference>
<dbReference type="PANTHER" id="PTHR30548:SF5">
    <property type="entry name" value="SUBUNIT OF OXYGEN-SENSITIVE 2-HYDROXYISOCAPROYL-COA DEHYDRATASE"/>
    <property type="match status" value="1"/>
</dbReference>
<dbReference type="RefSeq" id="WP_048091365.1">
    <property type="nucleotide sequence ID" value="NZ_CP009552.1"/>
</dbReference>
<dbReference type="eggNOG" id="arCOG04464">
    <property type="taxonomic scope" value="Archaea"/>
</dbReference>
<dbReference type="Pfam" id="PF06050">
    <property type="entry name" value="HGD-D"/>
    <property type="match status" value="1"/>
</dbReference>
<sequence>MTTSVDDMPQMKKFREWFENRHEYAKKWKEKTGGRVVGYYCTYVPEEILYAAGILPVRVLGSHEPESITRPYLHDMYCPFCHDTLAQGLQGRYDYLDGVTLAQSCLHMRQSYFSFADRVPNIEWSYYLPFPHGVNNPHAGDFAKHEFEKFKESVEEWTGASISDSDLDRAIEVYNKSRELLTKVFELRKAENPPITGLHAMLIVVSSQVVDKEEHNEVLESFLEDVAEVEPDREVGTRLMLIGSEDYDIELFELIEYGMSYPATFVFEENCTGSRYFWGLVENGGDRLKAIAERYVYRVPCPAKDWARGDFFGRRRFQFIENVIREWNVDAVIIAQMKFCDPHELDIPSLRDMLDRMGVRHLHLELDLTQPVGQFRTRVEAMIEAMGEEDLFI</sequence>
<dbReference type="PANTHER" id="PTHR30548">
    <property type="entry name" value="2-HYDROXYGLUTARYL-COA DEHYDRATASE, D-COMPONENT-RELATED"/>
    <property type="match status" value="1"/>
</dbReference>
<evidence type="ECO:0000256" key="2">
    <source>
        <dbReference type="ARBA" id="ARBA00022723"/>
    </source>
</evidence>
<dbReference type="STRING" id="565033.GACE_0799"/>
<name>A0A0A7GCW2_GEOAI</name>
<dbReference type="EMBL" id="CP009552">
    <property type="protein sequence ID" value="AIY89849.1"/>
    <property type="molecule type" value="Genomic_DNA"/>
</dbReference>
<evidence type="ECO:0000256" key="3">
    <source>
        <dbReference type="ARBA" id="ARBA00023004"/>
    </source>
</evidence>
<keyword evidence="2" id="KW-0479">Metal-binding</keyword>
<dbReference type="Gene3D" id="3.40.50.11890">
    <property type="match status" value="1"/>
</dbReference>
<evidence type="ECO:0000313" key="6">
    <source>
        <dbReference type="Proteomes" id="UP000030624"/>
    </source>
</evidence>
<gene>
    <name evidence="5" type="ORF">GACE_0799</name>
</gene>
<protein>
    <submittedName>
        <fullName evidence="5">Benzoyl-CoA reductase, bzd-type, BzdN subunit</fullName>
    </submittedName>
</protein>
<comment type="similarity">
    <text evidence="1">Belongs to the FldB/FldC dehydratase alpha/beta subunit family.</text>
</comment>
<dbReference type="Proteomes" id="UP000030624">
    <property type="component" value="Chromosome"/>
</dbReference>
<proteinExistence type="inferred from homology"/>
<dbReference type="KEGG" id="gac:GACE_0799"/>
<evidence type="ECO:0000256" key="1">
    <source>
        <dbReference type="ARBA" id="ARBA00005806"/>
    </source>
</evidence>